<dbReference type="Pfam" id="PF09994">
    <property type="entry name" value="T6SS_Tle1-like_cat"/>
    <property type="match status" value="1"/>
</dbReference>
<comment type="caution">
    <text evidence="3">The sequence shown here is derived from an EMBL/GenBank/DDBJ whole genome shotgun (WGS) entry which is preliminary data.</text>
</comment>
<protein>
    <recommendedName>
        <fullName evidence="2">T6SS Phospholipase effector Tle1-like catalytic domain-containing protein</fullName>
    </recommendedName>
</protein>
<dbReference type="PATRIC" id="fig|857265.3.peg.708"/>
<organism evidence="3 4">
    <name type="scientific">Amantichitinum ursilacus</name>
    <dbReference type="NCBI Taxonomy" id="857265"/>
    <lineage>
        <taxon>Bacteria</taxon>
        <taxon>Pseudomonadati</taxon>
        <taxon>Pseudomonadota</taxon>
        <taxon>Betaproteobacteria</taxon>
        <taxon>Neisseriales</taxon>
        <taxon>Chitinibacteraceae</taxon>
        <taxon>Amantichitinum</taxon>
    </lineage>
</organism>
<evidence type="ECO:0000313" key="4">
    <source>
        <dbReference type="Proteomes" id="UP000037939"/>
    </source>
</evidence>
<evidence type="ECO:0000259" key="2">
    <source>
        <dbReference type="Pfam" id="PF09994"/>
    </source>
</evidence>
<feature type="transmembrane region" description="Helical" evidence="1">
    <location>
        <begin position="541"/>
        <end position="565"/>
    </location>
</feature>
<keyword evidence="4" id="KW-1185">Reference proteome</keyword>
<dbReference type="InterPro" id="IPR029058">
    <property type="entry name" value="AB_hydrolase_fold"/>
</dbReference>
<dbReference type="RefSeq" id="WP_053936384.1">
    <property type="nucleotide sequence ID" value="NZ_LAQT01000002.1"/>
</dbReference>
<sequence length="586" mass="64461">MPDLDPVTDAPALPPPARHLMLFCDGTNNTLTAHHGDTNVLQLYERFATAQADNPAYLLYYDPGIGSLSGAPPVDLTGWLRDTCNRTLQLALGKDIYANIADGYRFLMQHWQPGDQIYCFGFSRGAFTARAIAGMVNLFGVLRAQHDVMLPTLLNIYFSAPGAAPNAPHPAGGERGMITGLVQKWRLRQAERRGKFAARLTGVAAAARQEEPPTRESLARQVRDHFTTRESRDAWIEFIGVWDTVESVGAIPFLAQKNPSPPTVLGKRFRHVRHALSLDEHRFTFLPRLYDEPGDITTPEHTLRQRWFPGVHCDVGGSYALPEAGLSDYTLAWMIEELAACGMPTPARRARPPAAWLRHDTLFTTAWWGLAGMTPRNMQPRTTQGVPIEVIPQPLPLGAEIHSIWEHRRSRAKLIIAAVLALLLLYVTGGTPYRPGSEGVFGSWTPLLLPCADPVRWLAQSATWHWLGQPLLLLCIAYLLARLSTRGFTLWLGLRQPGDGGYAMWQWLGWLPAATALAAVAEIPLTALAAHVPTQGWDYLWLALSVIAGGIKSVCLLASIGLYGAGSLLPARWLHPNAPTRPTATA</sequence>
<name>A0A0N0XKX2_9NEIS</name>
<feature type="transmembrane region" description="Helical" evidence="1">
    <location>
        <begin position="502"/>
        <end position="521"/>
    </location>
</feature>
<dbReference type="PANTHER" id="PTHR33840">
    <property type="match status" value="1"/>
</dbReference>
<dbReference type="OrthoDB" id="5445630at2"/>
<dbReference type="SUPFAM" id="SSF53474">
    <property type="entry name" value="alpha/beta-Hydrolases"/>
    <property type="match status" value="1"/>
</dbReference>
<dbReference type="InterPro" id="IPR018712">
    <property type="entry name" value="Tle1-like_cat"/>
</dbReference>
<keyword evidence="1" id="KW-0472">Membrane</keyword>
<evidence type="ECO:0000313" key="3">
    <source>
        <dbReference type="EMBL" id="KPC54599.1"/>
    </source>
</evidence>
<keyword evidence="1" id="KW-0812">Transmembrane</keyword>
<feature type="transmembrane region" description="Helical" evidence="1">
    <location>
        <begin position="463"/>
        <end position="481"/>
    </location>
</feature>
<feature type="transmembrane region" description="Helical" evidence="1">
    <location>
        <begin position="414"/>
        <end position="433"/>
    </location>
</feature>
<dbReference type="AlphaFoldDB" id="A0A0N0XKX2"/>
<reference evidence="3 4" key="1">
    <citation type="submission" date="2015-07" db="EMBL/GenBank/DDBJ databases">
        <title>Draft genome sequence of the Amantichitinum ursilacus IGB-41, a new chitin-degrading bacterium.</title>
        <authorList>
            <person name="Kirstahler P."/>
            <person name="Guenther M."/>
            <person name="Grumaz C."/>
            <person name="Rupp S."/>
            <person name="Zibek S."/>
            <person name="Sohn K."/>
        </authorList>
    </citation>
    <scope>NUCLEOTIDE SEQUENCE [LARGE SCALE GENOMIC DNA]</scope>
    <source>
        <strain evidence="3 4">IGB-41</strain>
    </source>
</reference>
<evidence type="ECO:0000256" key="1">
    <source>
        <dbReference type="SAM" id="Phobius"/>
    </source>
</evidence>
<dbReference type="PANTHER" id="PTHR33840:SF1">
    <property type="entry name" value="TLE1 PHOSPHOLIPASE DOMAIN-CONTAINING PROTEIN"/>
    <property type="match status" value="1"/>
</dbReference>
<proteinExistence type="predicted"/>
<accession>A0A0N0XKX2</accession>
<dbReference type="Proteomes" id="UP000037939">
    <property type="component" value="Unassembled WGS sequence"/>
</dbReference>
<feature type="domain" description="T6SS Phospholipase effector Tle1-like catalytic" evidence="2">
    <location>
        <begin position="18"/>
        <end position="337"/>
    </location>
</feature>
<dbReference type="EMBL" id="LAQT01000002">
    <property type="protein sequence ID" value="KPC54599.1"/>
    <property type="molecule type" value="Genomic_DNA"/>
</dbReference>
<gene>
    <name evidence="3" type="ORF">WG78_03470</name>
</gene>
<keyword evidence="1" id="KW-1133">Transmembrane helix</keyword>